<evidence type="ECO:0000313" key="6">
    <source>
        <dbReference type="EMBL" id="KTC82652.1"/>
    </source>
</evidence>
<reference evidence="7 9" key="2">
    <citation type="submission" date="2018-12" db="EMBL/GenBank/DDBJ databases">
        <authorList>
            <consortium name="Pathogen Informatics"/>
        </authorList>
    </citation>
    <scope>NUCLEOTIDE SEQUENCE [LARGE SCALE GENOMIC DNA]</scope>
    <source>
        <strain evidence="7 9">NCTC11976</strain>
    </source>
</reference>
<dbReference type="InterPro" id="IPR000551">
    <property type="entry name" value="MerR-type_HTH_dom"/>
</dbReference>
<dbReference type="GO" id="GO:0003700">
    <property type="term" value="F:DNA-binding transcription factor activity"/>
    <property type="evidence" value="ECO:0007669"/>
    <property type="project" value="InterPro"/>
</dbReference>
<name>A0A0W0SGY2_9GAMM</name>
<dbReference type="Proteomes" id="UP000054921">
    <property type="component" value="Unassembled WGS sequence"/>
</dbReference>
<dbReference type="STRING" id="28084.Lche_0332"/>
<dbReference type="Pfam" id="PF07739">
    <property type="entry name" value="TipAS"/>
    <property type="match status" value="1"/>
</dbReference>
<dbReference type="Pfam" id="PF13411">
    <property type="entry name" value="MerR_1"/>
    <property type="match status" value="1"/>
</dbReference>
<dbReference type="EMBL" id="LNXW01000008">
    <property type="protein sequence ID" value="KTC82652.1"/>
    <property type="molecule type" value="Genomic_DNA"/>
</dbReference>
<evidence type="ECO:0000313" key="7">
    <source>
        <dbReference type="EMBL" id="VEB35183.1"/>
    </source>
</evidence>
<dbReference type="PATRIC" id="fig|28084.5.peg.357"/>
<dbReference type="PROSITE" id="PS50937">
    <property type="entry name" value="HTH_MERR_2"/>
    <property type="match status" value="1"/>
</dbReference>
<dbReference type="AlphaFoldDB" id="A0A0W0SGY2"/>
<dbReference type="OrthoDB" id="9802944at2"/>
<sequence length="253" mass="30218">MPYTVNKLAKISGVSSRTLRFYDQIGLLKPAYYGENQYRYYEEEQLLMLQQILFFRELGFPLNDIQRIISSDGFDKIETLTTHKSILLESLERAKVLIKTIDKTISHIRGNLIMSDIEMYEGFDPKKQQEYEKYLVERGNITQKEINDSWKNIRHWKKDNWDEHAKEGEEINLGLVNCMLNQDKPGAKKVQDLIHRHYNWVKHFWTPTRESYIGLGQMYLEHPDFKNFYNKFHPDLVVFLVEAMKIYAKERLN</sequence>
<protein>
    <submittedName>
        <fullName evidence="6">Mercury resistance transcriptional regulator SkgA</fullName>
    </submittedName>
    <submittedName>
        <fullName evidence="7">Transcriptional regulator SkgA, mercury resistanc</fullName>
    </submittedName>
</protein>
<dbReference type="InterPro" id="IPR047057">
    <property type="entry name" value="MerR_fam"/>
</dbReference>
<feature type="domain" description="HTH merR-type" evidence="5">
    <location>
        <begin position="1"/>
        <end position="71"/>
    </location>
</feature>
<dbReference type="InterPro" id="IPR012925">
    <property type="entry name" value="TipAS_dom"/>
</dbReference>
<dbReference type="CDD" id="cd01106">
    <property type="entry name" value="HTH_TipAL-Mta"/>
    <property type="match status" value="1"/>
</dbReference>
<keyword evidence="9" id="KW-1185">Reference proteome</keyword>
<keyword evidence="1" id="KW-0805">Transcription regulation</keyword>
<dbReference type="Gene3D" id="1.10.490.50">
    <property type="entry name" value="Antibiotic binding domain of TipA-like multidrug resistance regulators"/>
    <property type="match status" value="1"/>
</dbReference>
<dbReference type="GO" id="GO:0003677">
    <property type="term" value="F:DNA binding"/>
    <property type="evidence" value="ECO:0007669"/>
    <property type="project" value="UniProtKB-KW"/>
</dbReference>
<dbReference type="InterPro" id="IPR009061">
    <property type="entry name" value="DNA-bd_dom_put_sf"/>
</dbReference>
<dbReference type="PRINTS" id="PR00040">
    <property type="entry name" value="HTHMERR"/>
</dbReference>
<organism evidence="6 8">
    <name type="scientific">Legionella cherrii</name>
    <dbReference type="NCBI Taxonomy" id="28084"/>
    <lineage>
        <taxon>Bacteria</taxon>
        <taxon>Pseudomonadati</taxon>
        <taxon>Pseudomonadota</taxon>
        <taxon>Gammaproteobacteria</taxon>
        <taxon>Legionellales</taxon>
        <taxon>Legionellaceae</taxon>
        <taxon>Legionella</taxon>
    </lineage>
</organism>
<dbReference type="RefSeq" id="WP_028381278.1">
    <property type="nucleotide sequence ID" value="NZ_CAAAIT010000004.1"/>
</dbReference>
<reference evidence="6 8" key="1">
    <citation type="submission" date="2015-11" db="EMBL/GenBank/DDBJ databases">
        <title>Genomic analysis of 38 Legionella species identifies large and diverse effector repertoires.</title>
        <authorList>
            <person name="Burstein D."/>
            <person name="Amaro F."/>
            <person name="Zusman T."/>
            <person name="Lifshitz Z."/>
            <person name="Cohen O."/>
            <person name="Gilbert J.A."/>
            <person name="Pupko T."/>
            <person name="Shuman H.A."/>
            <person name="Segal G."/>
        </authorList>
    </citation>
    <scope>NUCLEOTIDE SEQUENCE [LARGE SCALE GENOMIC DNA]</scope>
    <source>
        <strain evidence="6 8">ORW</strain>
    </source>
</reference>
<proteinExistence type="predicted"/>
<keyword evidence="4" id="KW-0804">Transcription</keyword>
<dbReference type="InterPro" id="IPR036244">
    <property type="entry name" value="TipA-like_antibiotic-bd"/>
</dbReference>
<keyword evidence="2" id="KW-0238">DNA-binding</keyword>
<dbReference type="PANTHER" id="PTHR30204:SF90">
    <property type="entry name" value="HTH-TYPE TRANSCRIPTIONAL ACTIVATOR MTA"/>
    <property type="match status" value="1"/>
</dbReference>
<gene>
    <name evidence="7" type="primary">skgA</name>
    <name evidence="6" type="ORF">Lche_0332</name>
    <name evidence="7" type="ORF">NCTC11976_01226</name>
</gene>
<dbReference type="PANTHER" id="PTHR30204">
    <property type="entry name" value="REDOX-CYCLING DRUG-SENSING TRANSCRIPTIONAL ACTIVATOR SOXR"/>
    <property type="match status" value="1"/>
</dbReference>
<dbReference type="SUPFAM" id="SSF89082">
    <property type="entry name" value="Antibiotic binding domain of TipA-like multidrug resistance regulators"/>
    <property type="match status" value="1"/>
</dbReference>
<evidence type="ECO:0000313" key="9">
    <source>
        <dbReference type="Proteomes" id="UP000277577"/>
    </source>
</evidence>
<dbReference type="EMBL" id="LR134173">
    <property type="protein sequence ID" value="VEB35183.1"/>
    <property type="molecule type" value="Genomic_DNA"/>
</dbReference>
<dbReference type="SUPFAM" id="SSF46955">
    <property type="entry name" value="Putative DNA-binding domain"/>
    <property type="match status" value="1"/>
</dbReference>
<evidence type="ECO:0000256" key="2">
    <source>
        <dbReference type="ARBA" id="ARBA00023125"/>
    </source>
</evidence>
<dbReference type="SMART" id="SM00422">
    <property type="entry name" value="HTH_MERR"/>
    <property type="match status" value="1"/>
</dbReference>
<evidence type="ECO:0000256" key="4">
    <source>
        <dbReference type="ARBA" id="ARBA00023163"/>
    </source>
</evidence>
<evidence type="ECO:0000256" key="1">
    <source>
        <dbReference type="ARBA" id="ARBA00023015"/>
    </source>
</evidence>
<keyword evidence="3" id="KW-0010">Activator</keyword>
<dbReference type="Gene3D" id="1.10.1660.10">
    <property type="match status" value="1"/>
</dbReference>
<evidence type="ECO:0000259" key="5">
    <source>
        <dbReference type="PROSITE" id="PS50937"/>
    </source>
</evidence>
<evidence type="ECO:0000313" key="8">
    <source>
        <dbReference type="Proteomes" id="UP000054921"/>
    </source>
</evidence>
<dbReference type="Proteomes" id="UP000277577">
    <property type="component" value="Chromosome"/>
</dbReference>
<evidence type="ECO:0000256" key="3">
    <source>
        <dbReference type="ARBA" id="ARBA00023159"/>
    </source>
</evidence>
<accession>A0A0W0SGY2</accession>